<dbReference type="AlphaFoldDB" id="A0AAV5QFP9"/>
<keyword evidence="1" id="KW-0805">Transcription regulation</keyword>
<feature type="region of interest" description="Disordered" evidence="5">
    <location>
        <begin position="573"/>
        <end position="593"/>
    </location>
</feature>
<dbReference type="GO" id="GO:0008270">
    <property type="term" value="F:zinc ion binding"/>
    <property type="evidence" value="ECO:0007669"/>
    <property type="project" value="InterPro"/>
</dbReference>
<dbReference type="InterPro" id="IPR036864">
    <property type="entry name" value="Zn2-C6_fun-type_DNA-bd_sf"/>
</dbReference>
<evidence type="ECO:0000256" key="4">
    <source>
        <dbReference type="ARBA" id="ARBA00023242"/>
    </source>
</evidence>
<protein>
    <recommendedName>
        <fullName evidence="6">Zn(2)-C6 fungal-type domain-containing protein</fullName>
    </recommendedName>
</protein>
<dbReference type="Pfam" id="PF00172">
    <property type="entry name" value="Zn_clus"/>
    <property type="match status" value="1"/>
</dbReference>
<dbReference type="GeneID" id="90071470"/>
<proteinExistence type="predicted"/>
<dbReference type="SUPFAM" id="SSF57701">
    <property type="entry name" value="Zn2/Cys6 DNA-binding domain"/>
    <property type="match status" value="1"/>
</dbReference>
<dbReference type="InterPro" id="IPR021858">
    <property type="entry name" value="Fun_TF"/>
</dbReference>
<dbReference type="GO" id="GO:0003677">
    <property type="term" value="F:DNA binding"/>
    <property type="evidence" value="ECO:0007669"/>
    <property type="project" value="UniProtKB-KW"/>
</dbReference>
<dbReference type="PANTHER" id="PTHR31069:SF32">
    <property type="entry name" value="ARGININE METABOLISM REGULATION PROTEIN II"/>
    <property type="match status" value="1"/>
</dbReference>
<gene>
    <name evidence="7" type="ORF">DASC09_008160</name>
</gene>
<dbReference type="PROSITE" id="PS50048">
    <property type="entry name" value="ZN2_CY6_FUNGAL_2"/>
    <property type="match status" value="1"/>
</dbReference>
<dbReference type="InterPro" id="IPR001138">
    <property type="entry name" value="Zn2Cys6_DnaBD"/>
</dbReference>
<dbReference type="Gene3D" id="4.10.240.10">
    <property type="entry name" value="Zn(2)-C6 fungal-type DNA-binding domain"/>
    <property type="match status" value="1"/>
</dbReference>
<sequence length="931" mass="107365">MKQKHKRSFKGCWTCRRRRVRCNLVQPVCGHCSRLQLECGYGIKLTWFSTQFLSNNNDHNELASLNDIVNEGLEPEKYYTVKLVELKKQNAERSRSMIDFAEWKKPYTDYDALDADIDIDIEIPSVNENSLFVVTSKFQGPFGIFSIPISSKTEESIANSQPANLAFKNSSKEILHDRMNNYAPLRAVNDCSSSQDRGSIECVNWLDFSLVPFFAIYQSYRQNKLAKKEQIDLNDPMVTTSISEIKQNLISCGLLDPGLNVSEQYINKLTANFANNILDKFSNFENGGHNLWQAYIWPKELKIILEQFSISEKNWIEIVLSLLENGSFVTEKEELDVKNFSEEEIVSYIKELTFLVQSCLVFQILVISSFHLGHSQQDQIASLMMASTNLNCLVDKLGEPLLKKISRFVSQVEKNCSNNLQHIQKLINELLNQSLLRIILKIQIDCVLGTCCRLSELFNLGQLLVENIYTLHDMELSVSNLGRFNSVIEGLKSSDCHDKDKQSSFFIALYFQILRIFHSITTVHDLNGFDPEKEFNPTGAHSTKPFVDEVQPLFHSQIKVLPKFSEIRLTDSSNITDKDGESQDNDNFQSANIPLTLQKNINSDGASIYRNTNDGKNFDIHYDYEFNDEEDPPPPAFEVIFNYQGENGAVIDGYGGKEIKNGKHEKFEDTRQDDNPQSKLELNRPKSKITLMELSLGLPISLILLLERITSLIKHQYYSHLHDVHLVGFSKQCADVEDQLLTWKLSWGLYESTTTGATGMVKRRFISFNHEMLYHHSKAFHHSLIIYYFSNIKDVPPQFLQLEAQKVVQHLNYLKYALKDNNATELNIPYEDSQLGSIHKNESVPKFSSFRPNFFIMLITSFEILSPELRSTLKHQFFQFYEDKYLSGSLINQWRPKQAIYEVWRLRTLLGEEEVNWLEVIKELGYEMLIF</sequence>
<comment type="caution">
    <text evidence="7">The sequence shown here is derived from an EMBL/GenBank/DDBJ whole genome shotgun (WGS) entry which is preliminary data.</text>
</comment>
<evidence type="ECO:0000313" key="7">
    <source>
        <dbReference type="EMBL" id="GMM33491.1"/>
    </source>
</evidence>
<dbReference type="GO" id="GO:0000981">
    <property type="term" value="F:DNA-binding transcription factor activity, RNA polymerase II-specific"/>
    <property type="evidence" value="ECO:0007669"/>
    <property type="project" value="InterPro"/>
</dbReference>
<evidence type="ECO:0000256" key="1">
    <source>
        <dbReference type="ARBA" id="ARBA00023015"/>
    </source>
</evidence>
<dbReference type="EMBL" id="BTFZ01000001">
    <property type="protein sequence ID" value="GMM33491.1"/>
    <property type="molecule type" value="Genomic_DNA"/>
</dbReference>
<dbReference type="InterPro" id="IPR050675">
    <property type="entry name" value="OAF3"/>
</dbReference>
<feature type="region of interest" description="Disordered" evidence="5">
    <location>
        <begin position="661"/>
        <end position="680"/>
    </location>
</feature>
<name>A0AAV5QFP9_9ASCO</name>
<evidence type="ECO:0000256" key="3">
    <source>
        <dbReference type="ARBA" id="ARBA00023163"/>
    </source>
</evidence>
<evidence type="ECO:0000259" key="6">
    <source>
        <dbReference type="PROSITE" id="PS50048"/>
    </source>
</evidence>
<dbReference type="PANTHER" id="PTHR31069">
    <property type="entry name" value="OLEATE-ACTIVATED TRANSCRIPTION FACTOR 1-RELATED"/>
    <property type="match status" value="1"/>
</dbReference>
<keyword evidence="4" id="KW-0539">Nucleus</keyword>
<organism evidence="7 8">
    <name type="scientific">Saccharomycopsis crataegensis</name>
    <dbReference type="NCBI Taxonomy" id="43959"/>
    <lineage>
        <taxon>Eukaryota</taxon>
        <taxon>Fungi</taxon>
        <taxon>Dikarya</taxon>
        <taxon>Ascomycota</taxon>
        <taxon>Saccharomycotina</taxon>
        <taxon>Saccharomycetes</taxon>
        <taxon>Saccharomycopsidaceae</taxon>
        <taxon>Saccharomycopsis</taxon>
    </lineage>
</organism>
<dbReference type="Proteomes" id="UP001360560">
    <property type="component" value="Unassembled WGS sequence"/>
</dbReference>
<keyword evidence="8" id="KW-1185">Reference proteome</keyword>
<evidence type="ECO:0000256" key="2">
    <source>
        <dbReference type="ARBA" id="ARBA00023125"/>
    </source>
</evidence>
<evidence type="ECO:0000313" key="8">
    <source>
        <dbReference type="Proteomes" id="UP001360560"/>
    </source>
</evidence>
<dbReference type="CDD" id="cd00067">
    <property type="entry name" value="GAL4"/>
    <property type="match status" value="1"/>
</dbReference>
<keyword evidence="2" id="KW-0238">DNA-binding</keyword>
<dbReference type="PROSITE" id="PS00463">
    <property type="entry name" value="ZN2_CY6_FUNGAL_1"/>
    <property type="match status" value="1"/>
</dbReference>
<accession>A0AAV5QFP9</accession>
<dbReference type="SMART" id="SM00066">
    <property type="entry name" value="GAL4"/>
    <property type="match status" value="1"/>
</dbReference>
<dbReference type="RefSeq" id="XP_064850491.1">
    <property type="nucleotide sequence ID" value="XM_064994419.1"/>
</dbReference>
<feature type="domain" description="Zn(2)-C6 fungal-type" evidence="6">
    <location>
        <begin position="11"/>
        <end position="41"/>
    </location>
</feature>
<evidence type="ECO:0000256" key="5">
    <source>
        <dbReference type="SAM" id="MobiDB-lite"/>
    </source>
</evidence>
<reference evidence="7 8" key="1">
    <citation type="journal article" date="2023" name="Elife">
        <title>Identification of key yeast species and microbe-microbe interactions impacting larval growth of Drosophila in the wild.</title>
        <authorList>
            <person name="Mure A."/>
            <person name="Sugiura Y."/>
            <person name="Maeda R."/>
            <person name="Honda K."/>
            <person name="Sakurai N."/>
            <person name="Takahashi Y."/>
            <person name="Watada M."/>
            <person name="Katoh T."/>
            <person name="Gotoh A."/>
            <person name="Gotoh Y."/>
            <person name="Taniguchi I."/>
            <person name="Nakamura K."/>
            <person name="Hayashi T."/>
            <person name="Katayama T."/>
            <person name="Uemura T."/>
            <person name="Hattori Y."/>
        </authorList>
    </citation>
    <scope>NUCLEOTIDE SEQUENCE [LARGE SCALE GENOMIC DNA]</scope>
    <source>
        <strain evidence="7 8">SC-9</strain>
    </source>
</reference>
<keyword evidence="3" id="KW-0804">Transcription</keyword>
<dbReference type="Pfam" id="PF11951">
    <property type="entry name" value="Fungal_trans_2"/>
    <property type="match status" value="1"/>
</dbReference>